<dbReference type="OrthoDB" id="5971339at2759"/>
<dbReference type="Pfam" id="PF03137">
    <property type="entry name" value="OATP"/>
    <property type="match status" value="2"/>
</dbReference>
<keyword evidence="3" id="KW-1015">Disulfide bond</keyword>
<keyword evidence="5 6" id="KW-0539">Nucleus</keyword>
<dbReference type="Pfam" id="PF00907">
    <property type="entry name" value="T-box"/>
    <property type="match status" value="1"/>
</dbReference>
<keyword evidence="8" id="KW-0812">Transmembrane</keyword>
<keyword evidence="2 6" id="KW-0238">DNA-binding</keyword>
<dbReference type="PANTHER" id="PTHR11388:SF100">
    <property type="entry name" value="SOLUTE CARRIER ORGANIC ANION TRANSPORTER FAMILY MEMBER 4A1"/>
    <property type="match status" value="1"/>
</dbReference>
<dbReference type="InterPro" id="IPR036259">
    <property type="entry name" value="MFS_trans_sf"/>
</dbReference>
<dbReference type="GO" id="GO:0005634">
    <property type="term" value="C:nucleus"/>
    <property type="evidence" value="ECO:0007669"/>
    <property type="project" value="UniProtKB-SubCell"/>
</dbReference>
<evidence type="ECO:0000256" key="3">
    <source>
        <dbReference type="ARBA" id="ARBA00023157"/>
    </source>
</evidence>
<feature type="transmembrane region" description="Helical" evidence="8">
    <location>
        <begin position="461"/>
        <end position="484"/>
    </location>
</feature>
<evidence type="ECO:0000313" key="11">
    <source>
        <dbReference type="Proteomes" id="UP000225706"/>
    </source>
</evidence>
<name>A0A2B4S859_STYPI</name>
<feature type="domain" description="T-box" evidence="9">
    <location>
        <begin position="598"/>
        <end position="809"/>
    </location>
</feature>
<dbReference type="Proteomes" id="UP000225706">
    <property type="component" value="Unassembled WGS sequence"/>
</dbReference>
<feature type="compositionally biased region" description="Basic and acidic residues" evidence="7">
    <location>
        <begin position="991"/>
        <end position="1002"/>
    </location>
</feature>
<dbReference type="InterPro" id="IPR004156">
    <property type="entry name" value="OATP"/>
</dbReference>
<dbReference type="NCBIfam" id="TIGR00805">
    <property type="entry name" value="oat"/>
    <property type="match status" value="1"/>
</dbReference>
<feature type="compositionally biased region" description="Basic residues" evidence="7">
    <location>
        <begin position="1003"/>
        <end position="1016"/>
    </location>
</feature>
<keyword evidence="11" id="KW-1185">Reference proteome</keyword>
<keyword evidence="8" id="KW-1133">Transmembrane helix</keyword>
<dbReference type="Gene3D" id="1.20.1250.20">
    <property type="entry name" value="MFS general substrate transporter like domains"/>
    <property type="match status" value="1"/>
</dbReference>
<feature type="transmembrane region" description="Helical" evidence="8">
    <location>
        <begin position="208"/>
        <end position="226"/>
    </location>
</feature>
<feature type="transmembrane region" description="Helical" evidence="8">
    <location>
        <begin position="162"/>
        <end position="187"/>
    </location>
</feature>
<feature type="transmembrane region" description="Helical" evidence="8">
    <location>
        <begin position="98"/>
        <end position="120"/>
    </location>
</feature>
<dbReference type="FunFam" id="1.20.1250.20:FF:000392">
    <property type="entry name" value="Solute carrier organic anion transporter family member"/>
    <property type="match status" value="1"/>
</dbReference>
<comment type="subcellular location">
    <subcellularLocation>
        <location evidence="6">Nucleus</location>
    </subcellularLocation>
</comment>
<protein>
    <submittedName>
        <fullName evidence="10">Solute carrier organic anion transporter family member 4A1</fullName>
    </submittedName>
</protein>
<feature type="transmembrane region" description="Helical" evidence="8">
    <location>
        <begin position="71"/>
        <end position="91"/>
    </location>
</feature>
<feature type="region of interest" description="Disordered" evidence="7">
    <location>
        <begin position="811"/>
        <end position="875"/>
    </location>
</feature>
<dbReference type="GO" id="GO:0003700">
    <property type="term" value="F:DNA-binding transcription factor activity"/>
    <property type="evidence" value="ECO:0007669"/>
    <property type="project" value="InterPro"/>
</dbReference>
<feature type="region of interest" description="Disordered" evidence="7">
    <location>
        <begin position="1190"/>
        <end position="1231"/>
    </location>
</feature>
<feature type="transmembrane region" description="Helical" evidence="8">
    <location>
        <begin position="504"/>
        <end position="522"/>
    </location>
</feature>
<feature type="transmembrane region" description="Helical" evidence="8">
    <location>
        <begin position="31"/>
        <end position="51"/>
    </location>
</feature>
<proteinExistence type="predicted"/>
<dbReference type="InterPro" id="IPR008967">
    <property type="entry name" value="p53-like_TF_DNA-bd_sf"/>
</dbReference>
<dbReference type="CDD" id="cd00182">
    <property type="entry name" value="T-box"/>
    <property type="match status" value="1"/>
</dbReference>
<evidence type="ECO:0000256" key="5">
    <source>
        <dbReference type="ARBA" id="ARBA00023242"/>
    </source>
</evidence>
<dbReference type="Gene3D" id="2.60.40.820">
    <property type="entry name" value="Transcription factor, T-box"/>
    <property type="match status" value="1"/>
</dbReference>
<evidence type="ECO:0000256" key="1">
    <source>
        <dbReference type="ARBA" id="ARBA00023015"/>
    </source>
</evidence>
<feature type="region of interest" description="Disordered" evidence="7">
    <location>
        <begin position="978"/>
        <end position="1041"/>
    </location>
</feature>
<dbReference type="InterPro" id="IPR046360">
    <property type="entry name" value="T-box_DNA-bd"/>
</dbReference>
<evidence type="ECO:0000256" key="6">
    <source>
        <dbReference type="PROSITE-ProRule" id="PRU00201"/>
    </source>
</evidence>
<evidence type="ECO:0000256" key="4">
    <source>
        <dbReference type="ARBA" id="ARBA00023163"/>
    </source>
</evidence>
<keyword evidence="4" id="KW-0804">Transcription</keyword>
<feature type="transmembrane region" description="Helical" evidence="8">
    <location>
        <begin position="342"/>
        <end position="366"/>
    </location>
</feature>
<evidence type="ECO:0000313" key="10">
    <source>
        <dbReference type="EMBL" id="PFX24712.1"/>
    </source>
</evidence>
<evidence type="ECO:0000256" key="8">
    <source>
        <dbReference type="SAM" id="Phobius"/>
    </source>
</evidence>
<keyword evidence="8" id="KW-0472">Membrane</keyword>
<feature type="region of interest" description="Disordered" evidence="7">
    <location>
        <begin position="907"/>
        <end position="947"/>
    </location>
</feature>
<organism evidence="10 11">
    <name type="scientific">Stylophora pistillata</name>
    <name type="common">Smooth cauliflower coral</name>
    <dbReference type="NCBI Taxonomy" id="50429"/>
    <lineage>
        <taxon>Eukaryota</taxon>
        <taxon>Metazoa</taxon>
        <taxon>Cnidaria</taxon>
        <taxon>Anthozoa</taxon>
        <taxon>Hexacorallia</taxon>
        <taxon>Scleractinia</taxon>
        <taxon>Astrocoeniina</taxon>
        <taxon>Pocilloporidae</taxon>
        <taxon>Stylophora</taxon>
    </lineage>
</organism>
<comment type="caution">
    <text evidence="6">Lacks conserved residue(s) required for the propagation of feature annotation.</text>
</comment>
<feature type="compositionally biased region" description="Polar residues" evidence="7">
    <location>
        <begin position="1208"/>
        <end position="1231"/>
    </location>
</feature>
<dbReference type="GO" id="GO:0003677">
    <property type="term" value="F:DNA binding"/>
    <property type="evidence" value="ECO:0007669"/>
    <property type="project" value="UniProtKB-UniRule"/>
</dbReference>
<dbReference type="PANTHER" id="PTHR11388">
    <property type="entry name" value="ORGANIC ANION TRANSPORTER"/>
    <property type="match status" value="1"/>
</dbReference>
<dbReference type="EMBL" id="LSMT01000169">
    <property type="protein sequence ID" value="PFX24712.1"/>
    <property type="molecule type" value="Genomic_DNA"/>
</dbReference>
<feature type="region of interest" description="Disordered" evidence="7">
    <location>
        <begin position="1053"/>
        <end position="1074"/>
    </location>
</feature>
<dbReference type="GO" id="GO:0045893">
    <property type="term" value="P:positive regulation of DNA-templated transcription"/>
    <property type="evidence" value="ECO:0007669"/>
    <property type="project" value="InterPro"/>
</dbReference>
<feature type="transmembrane region" description="Helical" evidence="8">
    <location>
        <begin position="550"/>
        <end position="573"/>
    </location>
</feature>
<feature type="transmembrane region" description="Helical" evidence="8">
    <location>
        <begin position="315"/>
        <end position="336"/>
    </location>
</feature>
<dbReference type="GO" id="GO:0016020">
    <property type="term" value="C:membrane"/>
    <property type="evidence" value="ECO:0007669"/>
    <property type="project" value="InterPro"/>
</dbReference>
<dbReference type="SUPFAM" id="SSF103473">
    <property type="entry name" value="MFS general substrate transporter"/>
    <property type="match status" value="1"/>
</dbReference>
<reference evidence="11" key="1">
    <citation type="journal article" date="2017" name="bioRxiv">
        <title>Comparative analysis of the genomes of Stylophora pistillata and Acropora digitifera provides evidence for extensive differences between species of corals.</title>
        <authorList>
            <person name="Voolstra C.R."/>
            <person name="Li Y."/>
            <person name="Liew Y.J."/>
            <person name="Baumgarten S."/>
            <person name="Zoccola D."/>
            <person name="Flot J.-F."/>
            <person name="Tambutte S."/>
            <person name="Allemand D."/>
            <person name="Aranda M."/>
        </authorList>
    </citation>
    <scope>NUCLEOTIDE SEQUENCE [LARGE SCALE GENOMIC DNA]</scope>
</reference>
<comment type="caution">
    <text evidence="10">The sequence shown here is derived from an EMBL/GenBank/DDBJ whole genome shotgun (WGS) entry which is preliminary data.</text>
</comment>
<evidence type="ECO:0000256" key="7">
    <source>
        <dbReference type="SAM" id="MobiDB-lite"/>
    </source>
</evidence>
<feature type="transmembrane region" description="Helical" evidence="8">
    <location>
        <begin position="271"/>
        <end position="294"/>
    </location>
</feature>
<keyword evidence="1" id="KW-0805">Transcription regulation</keyword>
<dbReference type="InterPro" id="IPR036960">
    <property type="entry name" value="T-box_sf"/>
</dbReference>
<dbReference type="PROSITE" id="PS50252">
    <property type="entry name" value="TBOX_3"/>
    <property type="match status" value="1"/>
</dbReference>
<evidence type="ECO:0000256" key="2">
    <source>
        <dbReference type="ARBA" id="ARBA00023125"/>
    </source>
</evidence>
<dbReference type="SUPFAM" id="SSF49417">
    <property type="entry name" value="p53-like transcription factors"/>
    <property type="match status" value="1"/>
</dbReference>
<dbReference type="GO" id="GO:0055085">
    <property type="term" value="P:transmembrane transport"/>
    <property type="evidence" value="ECO:0007669"/>
    <property type="project" value="InterPro"/>
</dbReference>
<accession>A0A2B4S859</accession>
<sequence>MPVEEDEQSRYRYGWLEFRPSWLQFLNTPKWFLFTLSQYFFTQSILVNGVYPGSISTIEKRFGFSSYMMGMVMSSYEIAATILTPLISYIGGSRKKPLFCGWGLFAMGVGFFIFMLPHFLSPPYEATATVIESNLEQVALRCTPSLGIPYMDENVKAKVTPMYVGIFVACGILGAAVGFVLISRFLLMFVEPGVQTSLTIQDKRWVGNWWIGFAIFGAICVFWSIWMMGIPKEFPMTKKRRESEVSQAKTTIHKDEKGYSSLRDIPKATKLLFSSLPFVFITVGGCLEEFAITVSAMFMPKVIEVQFYQMPERSALIYGLTVVPSALVGNLLGAYINKRLKLNLIGGARMCFIVSLFGLACSTMLFPKCDTPSIAGVNTPYPNSSDPYQLSAPCNQACNCTGVSYSPVCDGPLYYFSPCHAGCRKANTTSKGPILYSDCACVAKSGNLKKGNCDADCKPKLILFIVFLTLVSLLTFTNNVPAFIVTLRSVPAGQQSYALGLQNGLLRILGAVPAPLIFGTLLDKTCILWSSRCGDQGFCLEYDHDGLAHVLLAVLIGCKLITAISFLLCWFLSRRLQAREEILDGNNTKENEGESSLLYETVIETSIEKNTEIIFPLVSIKLGFITRSNESSFAKQGVVAEIQTASDRDDDHKVRQFEDLTPRQFYTVMIDFVLMDEYRYSFDTRTNTWVPYCRELPAEEGYAKVFVHPETPWNGATLMMNGLTFKTLKLTNSFKTAEKSPQAILLSTMRRYTPRIHVLESPNGIYFDYKLRKEFYFSEMEFMAVSQYRNKNITELKIDANPFASAYRRDGLHGQAKRRRMESQVTCGDERTSDDGPPSSSSSVQDFIVNGDELDKESNQSSSNEHPEESSLEESFIPNEKKALGINFFTPSQQGISKALPNVNSSTRAELNSQEQAGINSQEEILSNVSPVTQNQTQSETSDNESNLVCEESREWMWGFDHQMLARYEFENSIERSQRASHGPRLQNADYAKESFSDETKTRVSRRKKYVPRRLQRREDLSSLNTCSASKNEEETNEGEAVDIQNLNEESVKLSQPSNTHSDDDTIQSVSTRCSEEIERTPIARCGSHQPETVNSYVDAVLPSSVRTKSGVLFVIGQNASQSASSVADEQVAGVTSSSTRTEDLTGSSLDALIVLCSKAGMNTLGNRDLTEIINSQTVINASLEADEVVSSESSGSTLRKETEETSTDSSIRQLSEGSNSTSSISLTPQTVEQKTVGPCVVSMSSQYNGRASTSQATVSTFAVIKSSGSTIIADPINQTPKVTDVHRQSPTVTVECRGGATAVTTSCVEKPYPVIVETYSRSHVSNTSNRGQQLDRKQTRYKHIAPAPSKSINASFDEPACNAPVTSSDCNSGILYPTILDTFTLANFDGLNAAEKPDLYFIPPYNSPLPEVNQGYAFAPYRFGVTPVEKNFMQEFRLEKFYSFSSAREFVKSPVRPQARHYKTTRTNFSRLSLEPICSVIHPLKGSILPSLSDNSAISEVSAQKAWGWRS</sequence>
<evidence type="ECO:0000259" key="9">
    <source>
        <dbReference type="PROSITE" id="PS50252"/>
    </source>
</evidence>
<gene>
    <name evidence="10" type="primary">SLCO4A1</name>
    <name evidence="10" type="ORF">AWC38_SpisGene10706</name>
</gene>
<dbReference type="SMART" id="SM00425">
    <property type="entry name" value="TBOX"/>
    <property type="match status" value="1"/>
</dbReference>